<dbReference type="GO" id="GO:0005737">
    <property type="term" value="C:cytoplasm"/>
    <property type="evidence" value="ECO:0007669"/>
    <property type="project" value="UniProtKB-SubCell"/>
</dbReference>
<keyword evidence="5 11" id="KW-0408">Iron</keyword>
<evidence type="ECO:0000256" key="2">
    <source>
        <dbReference type="ARBA" id="ARBA00006597"/>
    </source>
</evidence>
<keyword evidence="9 11" id="KW-1015">Disulfide bond</keyword>
<evidence type="ECO:0000256" key="4">
    <source>
        <dbReference type="ARBA" id="ARBA00022723"/>
    </source>
</evidence>
<evidence type="ECO:0000313" key="14">
    <source>
        <dbReference type="Proteomes" id="UP001146067"/>
    </source>
</evidence>
<dbReference type="GO" id="GO:0003677">
    <property type="term" value="F:DNA binding"/>
    <property type="evidence" value="ECO:0007669"/>
    <property type="project" value="UniProtKB-UniRule"/>
</dbReference>
<evidence type="ECO:0000256" key="6">
    <source>
        <dbReference type="ARBA" id="ARBA00023014"/>
    </source>
</evidence>
<evidence type="ECO:0000256" key="8">
    <source>
        <dbReference type="ARBA" id="ARBA00023125"/>
    </source>
</evidence>
<dbReference type="GO" id="GO:0046872">
    <property type="term" value="F:metal ion binding"/>
    <property type="evidence" value="ECO:0007669"/>
    <property type="project" value="UniProtKB-KW"/>
</dbReference>
<feature type="binding site" evidence="11">
    <location>
        <position position="35"/>
    </location>
    <ligand>
        <name>[4Fe-4S] cluster</name>
        <dbReference type="ChEBI" id="CHEBI:49883"/>
    </ligand>
</feature>
<dbReference type="PROSITE" id="PS51674">
    <property type="entry name" value="4FE4S_WBL"/>
    <property type="match status" value="1"/>
</dbReference>
<dbReference type="Pfam" id="PF02467">
    <property type="entry name" value="Whib"/>
    <property type="match status" value="1"/>
</dbReference>
<keyword evidence="8 11" id="KW-0238">DNA-binding</keyword>
<dbReference type="PANTHER" id="PTHR38839">
    <property type="entry name" value="TRANSCRIPTIONAL REGULATOR WHID-RELATED"/>
    <property type="match status" value="1"/>
</dbReference>
<evidence type="ECO:0000256" key="11">
    <source>
        <dbReference type="HAMAP-Rule" id="MF_01479"/>
    </source>
</evidence>
<dbReference type="AlphaFoldDB" id="A0A9X3PG70"/>
<evidence type="ECO:0000313" key="13">
    <source>
        <dbReference type="EMBL" id="MDA1362888.1"/>
    </source>
</evidence>
<comment type="PTM">
    <text evidence="11">Upon Fe-S cluster removal intramolecular disulfide bonds are formed.</text>
</comment>
<keyword evidence="14" id="KW-1185">Reference proteome</keyword>
<dbReference type="GO" id="GO:0045454">
    <property type="term" value="P:cell redox homeostasis"/>
    <property type="evidence" value="ECO:0007669"/>
    <property type="project" value="TreeGrafter"/>
</dbReference>
<feature type="domain" description="4Fe-4S Wbl-type" evidence="12">
    <location>
        <begin position="12"/>
        <end position="68"/>
    </location>
</feature>
<keyword evidence="10 11" id="KW-0804">Transcription</keyword>
<gene>
    <name evidence="11" type="primary">whiB</name>
    <name evidence="13" type="ORF">O1R50_24945</name>
</gene>
<keyword evidence="7 11" id="KW-0805">Transcription regulation</keyword>
<name>A0A9X3PG70_9ACTN</name>
<comment type="cofactor">
    <cofactor evidence="11">
        <name>[4Fe-4S] cluster</name>
        <dbReference type="ChEBI" id="CHEBI:49883"/>
    </cofactor>
    <text evidence="11">Binds 1 [4Fe-4S] cluster per subunit. Following nitrosylation of the [4Fe-4S] cluster binds 1 [4Fe-8(NO)] cluster per subunit.</text>
</comment>
<evidence type="ECO:0000256" key="10">
    <source>
        <dbReference type="ARBA" id="ARBA00023163"/>
    </source>
</evidence>
<sequence length="169" mass="19148">MGLLIDWTTKALCQEGDPDALFVQGAEQNNAKKVCRGCPVRLECLADALDNRIEFGVWGGMTERERRALLRRHADVRSWRAVFEVALEEEQRSARKGNRRRIPVDINFLPASLSKKGTTTAPGRHHRPGAFFMPCGKLRASRTGKINNPHEVIHRRKTVFGVHYRACDC</sequence>
<dbReference type="GO" id="GO:0051539">
    <property type="term" value="F:4 iron, 4 sulfur cluster binding"/>
    <property type="evidence" value="ECO:0007669"/>
    <property type="project" value="UniProtKB-UniRule"/>
</dbReference>
<dbReference type="GO" id="GO:0035731">
    <property type="term" value="F:dinitrosyl-iron complex binding"/>
    <property type="evidence" value="ECO:0007669"/>
    <property type="project" value="UniProtKB-UniRule"/>
</dbReference>
<comment type="similarity">
    <text evidence="2 11">Belongs to the WhiB family.</text>
</comment>
<dbReference type="PANTHER" id="PTHR38839:SF7">
    <property type="entry name" value="TRANSCRIPTIONAL REGULATOR WHIB4"/>
    <property type="match status" value="1"/>
</dbReference>
<comment type="PTM">
    <text evidence="11">The Fe-S cluster can be nitrosylated by nitric oxide (NO).</text>
</comment>
<comment type="caution">
    <text evidence="13">The sequence shown here is derived from an EMBL/GenBank/DDBJ whole genome shotgun (WGS) entry which is preliminary data.</text>
</comment>
<feature type="binding site" evidence="11">
    <location>
        <position position="44"/>
    </location>
    <ligand>
        <name>[4Fe-4S] cluster</name>
        <dbReference type="ChEBI" id="CHEBI:49883"/>
    </ligand>
</feature>
<evidence type="ECO:0000256" key="7">
    <source>
        <dbReference type="ARBA" id="ARBA00023015"/>
    </source>
</evidence>
<accession>A0A9X3PG70</accession>
<dbReference type="EMBL" id="JAPZVP010000030">
    <property type="protein sequence ID" value="MDA1362888.1"/>
    <property type="molecule type" value="Genomic_DNA"/>
</dbReference>
<feature type="binding site" evidence="11">
    <location>
        <position position="38"/>
    </location>
    <ligand>
        <name>[4Fe-4S] cluster</name>
        <dbReference type="ChEBI" id="CHEBI:49883"/>
    </ligand>
</feature>
<evidence type="ECO:0000256" key="3">
    <source>
        <dbReference type="ARBA" id="ARBA00022485"/>
    </source>
</evidence>
<evidence type="ECO:0000256" key="1">
    <source>
        <dbReference type="ARBA" id="ARBA00004496"/>
    </source>
</evidence>
<proteinExistence type="inferred from homology"/>
<organism evidence="13 14">
    <name type="scientific">Glycomyces luteolus</name>
    <dbReference type="NCBI Taxonomy" id="2670330"/>
    <lineage>
        <taxon>Bacteria</taxon>
        <taxon>Bacillati</taxon>
        <taxon>Actinomycetota</taxon>
        <taxon>Actinomycetes</taxon>
        <taxon>Glycomycetales</taxon>
        <taxon>Glycomycetaceae</taxon>
        <taxon>Glycomyces</taxon>
    </lineage>
</organism>
<protein>
    <recommendedName>
        <fullName evidence="11">Transcriptional regulator WhiB</fullName>
    </recommendedName>
</protein>
<keyword evidence="3 11" id="KW-0004">4Fe-4S</keyword>
<dbReference type="Proteomes" id="UP001146067">
    <property type="component" value="Unassembled WGS sequence"/>
</dbReference>
<dbReference type="GO" id="GO:0045892">
    <property type="term" value="P:negative regulation of DNA-templated transcription"/>
    <property type="evidence" value="ECO:0007669"/>
    <property type="project" value="TreeGrafter"/>
</dbReference>
<dbReference type="GO" id="GO:0047134">
    <property type="term" value="F:protein-disulfide reductase [NAD(P)H] activity"/>
    <property type="evidence" value="ECO:0007669"/>
    <property type="project" value="TreeGrafter"/>
</dbReference>
<evidence type="ECO:0000256" key="9">
    <source>
        <dbReference type="ARBA" id="ARBA00023157"/>
    </source>
</evidence>
<dbReference type="HAMAP" id="MF_01479">
    <property type="entry name" value="WhiB"/>
    <property type="match status" value="1"/>
</dbReference>
<comment type="function">
    <text evidence="11">Acts as a transcriptional regulator. Probably redox-responsive. The apo- but not holo-form probably binds DNA.</text>
</comment>
<dbReference type="InterPro" id="IPR034768">
    <property type="entry name" value="4FE4S_WBL"/>
</dbReference>
<feature type="binding site" evidence="11">
    <location>
        <position position="13"/>
    </location>
    <ligand>
        <name>[4Fe-4S] cluster</name>
        <dbReference type="ChEBI" id="CHEBI:49883"/>
    </ligand>
</feature>
<comment type="subcellular location">
    <subcellularLocation>
        <location evidence="1 11">Cytoplasm</location>
    </subcellularLocation>
</comment>
<reference evidence="13" key="1">
    <citation type="submission" date="2022-12" db="EMBL/GenBank/DDBJ databases">
        <title>Gycomyces niveus sp.nov.,a novel actinomycete isolated from soil in Shouguan.</title>
        <authorList>
            <person name="Yang X."/>
        </authorList>
    </citation>
    <scope>NUCLEOTIDE SEQUENCE</scope>
    <source>
        <strain evidence="13">NEAU-A15</strain>
    </source>
</reference>
<keyword evidence="4 11" id="KW-0479">Metal-binding</keyword>
<keyword evidence="6 11" id="KW-0411">Iron-sulfur</keyword>
<evidence type="ECO:0000259" key="12">
    <source>
        <dbReference type="PROSITE" id="PS51674"/>
    </source>
</evidence>
<evidence type="ECO:0000256" key="5">
    <source>
        <dbReference type="ARBA" id="ARBA00023004"/>
    </source>
</evidence>
<keyword evidence="11" id="KW-0963">Cytoplasm</keyword>
<dbReference type="InterPro" id="IPR003482">
    <property type="entry name" value="Whib"/>
</dbReference>